<sequence>MEQINCWKSESLLMVKQSHRINNKYTFNYYVIDINSGDTQNISDDHFEHLLSVLNTQLLEPKDQEKLITWVKWQLQKHIYRMDDLYMI</sequence>
<dbReference type="RefSeq" id="WP_169684101.1">
    <property type="nucleotide sequence ID" value="NZ_JABBNU010000010.1"/>
</dbReference>
<protein>
    <submittedName>
        <fullName evidence="1">Uncharacterized protein</fullName>
    </submittedName>
</protein>
<dbReference type="AlphaFoldDB" id="A0A848J696"/>
<accession>A0A848J696</accession>
<dbReference type="EMBL" id="JABBNU010000010">
    <property type="protein sequence ID" value="NMM50040.1"/>
    <property type="molecule type" value="Genomic_DNA"/>
</dbReference>
<dbReference type="Proteomes" id="UP000559010">
    <property type="component" value="Unassembled WGS sequence"/>
</dbReference>
<evidence type="ECO:0000313" key="1">
    <source>
        <dbReference type="EMBL" id="NMM50040.1"/>
    </source>
</evidence>
<comment type="caution">
    <text evidence="1">The sequence shown here is derived from an EMBL/GenBank/DDBJ whole genome shotgun (WGS) entry which is preliminary data.</text>
</comment>
<gene>
    <name evidence="1" type="ORF">HH304_16655</name>
</gene>
<proteinExistence type="predicted"/>
<evidence type="ECO:0000313" key="2">
    <source>
        <dbReference type="Proteomes" id="UP000559010"/>
    </source>
</evidence>
<organism evidence="1 2">
    <name type="scientific">Marinigracilibium pacificum</name>
    <dbReference type="NCBI Taxonomy" id="2729599"/>
    <lineage>
        <taxon>Bacteria</taxon>
        <taxon>Pseudomonadati</taxon>
        <taxon>Bacteroidota</taxon>
        <taxon>Cytophagia</taxon>
        <taxon>Cytophagales</taxon>
        <taxon>Flammeovirgaceae</taxon>
        <taxon>Marinigracilibium</taxon>
    </lineage>
</organism>
<name>A0A848J696_9BACT</name>
<keyword evidence="2" id="KW-1185">Reference proteome</keyword>
<reference evidence="1 2" key="1">
    <citation type="submission" date="2020-04" db="EMBL/GenBank/DDBJ databases">
        <title>Flammeovirgaceae bacterium KN852 isolated from deep sea.</title>
        <authorList>
            <person name="Zhang D.-C."/>
        </authorList>
    </citation>
    <scope>NUCLEOTIDE SEQUENCE [LARGE SCALE GENOMIC DNA]</scope>
    <source>
        <strain evidence="1 2">KN852</strain>
    </source>
</reference>